<evidence type="ECO:0000256" key="2">
    <source>
        <dbReference type="ARBA" id="ARBA00022448"/>
    </source>
</evidence>
<keyword evidence="6 7" id="KW-0472">Membrane</keyword>
<comment type="similarity">
    <text evidence="7">Belongs to the binding-protein-dependent transport system permease family.</text>
</comment>
<dbReference type="InterPro" id="IPR051393">
    <property type="entry name" value="ABC_transporter_permease"/>
</dbReference>
<evidence type="ECO:0000256" key="1">
    <source>
        <dbReference type="ARBA" id="ARBA00004651"/>
    </source>
</evidence>
<evidence type="ECO:0000313" key="10">
    <source>
        <dbReference type="Proteomes" id="UP000587527"/>
    </source>
</evidence>
<accession>A0A841BLM0</accession>
<feature type="transmembrane region" description="Helical" evidence="7">
    <location>
        <begin position="72"/>
        <end position="95"/>
    </location>
</feature>
<dbReference type="GO" id="GO:0055085">
    <property type="term" value="P:transmembrane transport"/>
    <property type="evidence" value="ECO:0007669"/>
    <property type="project" value="InterPro"/>
</dbReference>
<dbReference type="SUPFAM" id="SSF161098">
    <property type="entry name" value="MetI-like"/>
    <property type="match status" value="1"/>
</dbReference>
<evidence type="ECO:0000256" key="3">
    <source>
        <dbReference type="ARBA" id="ARBA00022475"/>
    </source>
</evidence>
<feature type="domain" description="ABC transmembrane type-1" evidence="8">
    <location>
        <begin position="68"/>
        <end position="301"/>
    </location>
</feature>
<evidence type="ECO:0000256" key="4">
    <source>
        <dbReference type="ARBA" id="ARBA00022692"/>
    </source>
</evidence>
<evidence type="ECO:0000313" key="9">
    <source>
        <dbReference type="EMBL" id="MBB5869184.1"/>
    </source>
</evidence>
<comment type="subcellular location">
    <subcellularLocation>
        <location evidence="1 7">Cell membrane</location>
        <topology evidence="1 7">Multi-pass membrane protein</topology>
    </subcellularLocation>
</comment>
<dbReference type="EMBL" id="JACHMN010000002">
    <property type="protein sequence ID" value="MBB5869184.1"/>
    <property type="molecule type" value="Genomic_DNA"/>
</dbReference>
<feature type="transmembrane region" description="Helical" evidence="7">
    <location>
        <begin position="174"/>
        <end position="192"/>
    </location>
</feature>
<proteinExistence type="inferred from homology"/>
<dbReference type="PANTHER" id="PTHR30193">
    <property type="entry name" value="ABC TRANSPORTER PERMEASE PROTEIN"/>
    <property type="match status" value="1"/>
</dbReference>
<keyword evidence="3" id="KW-1003">Cell membrane</keyword>
<evidence type="ECO:0000259" key="8">
    <source>
        <dbReference type="PROSITE" id="PS50928"/>
    </source>
</evidence>
<organism evidence="9 10">
    <name type="scientific">Allocatelliglobosispora scoriae</name>
    <dbReference type="NCBI Taxonomy" id="643052"/>
    <lineage>
        <taxon>Bacteria</taxon>
        <taxon>Bacillati</taxon>
        <taxon>Actinomycetota</taxon>
        <taxon>Actinomycetes</taxon>
        <taxon>Micromonosporales</taxon>
        <taxon>Micromonosporaceae</taxon>
        <taxon>Allocatelliglobosispora</taxon>
    </lineage>
</organism>
<dbReference type="Gene3D" id="1.10.3720.10">
    <property type="entry name" value="MetI-like"/>
    <property type="match status" value="1"/>
</dbReference>
<gene>
    <name evidence="9" type="ORF">F4553_002563</name>
</gene>
<protein>
    <submittedName>
        <fullName evidence="9">N-acetylglucosamine transport system permease protein</fullName>
    </submittedName>
</protein>
<feature type="transmembrane region" description="Helical" evidence="7">
    <location>
        <begin position="235"/>
        <end position="253"/>
    </location>
</feature>
<dbReference type="CDD" id="cd06261">
    <property type="entry name" value="TM_PBP2"/>
    <property type="match status" value="1"/>
</dbReference>
<name>A0A841BLM0_9ACTN</name>
<dbReference type="AlphaFoldDB" id="A0A841BLM0"/>
<evidence type="ECO:0000256" key="5">
    <source>
        <dbReference type="ARBA" id="ARBA00022989"/>
    </source>
</evidence>
<dbReference type="InterPro" id="IPR000515">
    <property type="entry name" value="MetI-like"/>
</dbReference>
<feature type="transmembrane region" description="Helical" evidence="7">
    <location>
        <begin position="115"/>
        <end position="135"/>
    </location>
</feature>
<evidence type="ECO:0000256" key="6">
    <source>
        <dbReference type="ARBA" id="ARBA00023136"/>
    </source>
</evidence>
<dbReference type="PANTHER" id="PTHR30193:SF41">
    <property type="entry name" value="DIACETYLCHITOBIOSE UPTAKE SYSTEM PERMEASE PROTEIN NGCF"/>
    <property type="match status" value="1"/>
</dbReference>
<comment type="caution">
    <text evidence="9">The sequence shown here is derived from an EMBL/GenBank/DDBJ whole genome shotgun (WGS) entry which is preliminary data.</text>
</comment>
<dbReference type="GO" id="GO:0005886">
    <property type="term" value="C:plasma membrane"/>
    <property type="evidence" value="ECO:0007669"/>
    <property type="project" value="UniProtKB-SubCell"/>
</dbReference>
<evidence type="ECO:0000256" key="7">
    <source>
        <dbReference type="RuleBase" id="RU363032"/>
    </source>
</evidence>
<reference evidence="9 10" key="1">
    <citation type="submission" date="2020-08" db="EMBL/GenBank/DDBJ databases">
        <title>Sequencing the genomes of 1000 actinobacteria strains.</title>
        <authorList>
            <person name="Klenk H.-P."/>
        </authorList>
    </citation>
    <scope>NUCLEOTIDE SEQUENCE [LARGE SCALE GENOMIC DNA]</scope>
    <source>
        <strain evidence="9 10">DSM 45362</strain>
    </source>
</reference>
<dbReference type="Pfam" id="PF00528">
    <property type="entry name" value="BPD_transp_1"/>
    <property type="match status" value="1"/>
</dbReference>
<dbReference type="RefSeq" id="WP_184835648.1">
    <property type="nucleotide sequence ID" value="NZ_JACHMN010000002.1"/>
</dbReference>
<keyword evidence="5 7" id="KW-1133">Transmembrane helix</keyword>
<feature type="transmembrane region" description="Helical" evidence="7">
    <location>
        <begin position="7"/>
        <end position="25"/>
    </location>
</feature>
<dbReference type="InterPro" id="IPR035906">
    <property type="entry name" value="MetI-like_sf"/>
</dbReference>
<keyword evidence="10" id="KW-1185">Reference proteome</keyword>
<keyword evidence="2 7" id="KW-0813">Transport</keyword>
<keyword evidence="4 7" id="KW-0812">Transmembrane</keyword>
<dbReference type="PROSITE" id="PS50928">
    <property type="entry name" value="ABC_TM1"/>
    <property type="match status" value="1"/>
</dbReference>
<sequence length="312" mass="34549">MRHRRAPFILGFLILPVVIYAWYVLVPLVQTIFYSFTDWGGFSQDAPDVVGLDNYVELVGDSLVQKAFWHNVFFLVTIPLFTLGLALFLAFLLNVGGRGGKVGIRGVWGSGFYKVVFFIPQVLSVILVAIMWQGIYRGDGDGLLNSLLAKLGLIDDPLAFHQDPTTILGVPQNLFWLLLISVWGSVGFYMVLFSAAMTSIPKDIYEAALLDGASRFASFFKVTLPLLRETISTGWIYLGIAAFDMYGLIVTMTPGPGGPDDSTQVLASVFNFHLNRTGRFGYGCAIAVSMMIIAVLLSMAQMRLTRREKIEY</sequence>
<dbReference type="Proteomes" id="UP000587527">
    <property type="component" value="Unassembled WGS sequence"/>
</dbReference>
<feature type="transmembrane region" description="Helical" evidence="7">
    <location>
        <begin position="280"/>
        <end position="300"/>
    </location>
</feature>